<feature type="domain" description="Transposase (putative) YhgA-like" evidence="2">
    <location>
        <begin position="51"/>
        <end position="255"/>
    </location>
</feature>
<evidence type="ECO:0000259" key="2">
    <source>
        <dbReference type="Pfam" id="PF04754"/>
    </source>
</evidence>
<dbReference type="Pfam" id="PF04754">
    <property type="entry name" value="Transposase_31"/>
    <property type="match status" value="1"/>
</dbReference>
<dbReference type="InterPro" id="IPR051699">
    <property type="entry name" value="Rpn/YhgA-like_nuclease"/>
</dbReference>
<name>A0A4Y9A8Y8_9BACI</name>
<organism evidence="3 4">
    <name type="scientific">Lentibacillus salicampi</name>
    <dbReference type="NCBI Taxonomy" id="175306"/>
    <lineage>
        <taxon>Bacteria</taxon>
        <taxon>Bacillati</taxon>
        <taxon>Bacillota</taxon>
        <taxon>Bacilli</taxon>
        <taxon>Bacillales</taxon>
        <taxon>Bacillaceae</taxon>
        <taxon>Lentibacillus</taxon>
    </lineage>
</organism>
<dbReference type="EMBL" id="SRHY01000025">
    <property type="protein sequence ID" value="TFJ92309.1"/>
    <property type="molecule type" value="Genomic_DNA"/>
</dbReference>
<dbReference type="GO" id="GO:1990238">
    <property type="term" value="F:double-stranded DNA endonuclease activity"/>
    <property type="evidence" value="ECO:0007669"/>
    <property type="project" value="TreeGrafter"/>
</dbReference>
<sequence length="380" mass="45193">MYEKIPLLNPHNPLFFNFALLPTSRKRLIMVEITKKYHIIKGEAILKNQNNEHDVGYKYLLSAKHIFVQLLTSFVQKEWVNEIAESQLELMDKSYVLQDFNEKEADLVYRMKTEDQEIIFYILMELQSKVDYQMPYRLLLYMNEIWRDVVKNMGRKKVGRKSFRLPVIIPIVLYNGKRKWTVPTQFKDMLLHVEKFEKEQVLNFEYILLDINRYDEQELLHLSNLMGSIFFLDQGASDTEALIKRLKRLVDILEKLTPAEFTLFQSWLKGIAIKRLPEEHHKQVEKIIIQTKRKEVGTMMTGFERNLEKALKKEQREAREKGHKEGHKEGHREGHKEGKKNSALETAEKMLKDGMHVAQIAKYTELSEEEIEEHQRQMKD</sequence>
<dbReference type="InterPro" id="IPR006842">
    <property type="entry name" value="Transposase_31"/>
</dbReference>
<evidence type="ECO:0000256" key="1">
    <source>
        <dbReference type="SAM" id="MobiDB-lite"/>
    </source>
</evidence>
<accession>A0A4Y9A8Y8</accession>
<evidence type="ECO:0000313" key="4">
    <source>
        <dbReference type="Proteomes" id="UP000298484"/>
    </source>
</evidence>
<gene>
    <name evidence="3" type="ORF">E4U82_13200</name>
</gene>
<reference evidence="3 4" key="1">
    <citation type="submission" date="2019-03" db="EMBL/GenBank/DDBJ databases">
        <title>Genome sequence of Lentibacillus salicampi ATCC BAA-719.</title>
        <authorList>
            <person name="Maclea K.S."/>
            <person name="Simoes Junior M."/>
        </authorList>
    </citation>
    <scope>NUCLEOTIDE SEQUENCE [LARGE SCALE GENOMIC DNA]</scope>
    <source>
        <strain evidence="3 4">ATCC BAA-719</strain>
    </source>
</reference>
<dbReference type="AlphaFoldDB" id="A0A4Y9A8Y8"/>
<evidence type="ECO:0000313" key="3">
    <source>
        <dbReference type="EMBL" id="TFJ92309.1"/>
    </source>
</evidence>
<dbReference type="PANTHER" id="PTHR34611">
    <property type="match status" value="1"/>
</dbReference>
<dbReference type="OrthoDB" id="1980949at2"/>
<dbReference type="PANTHER" id="PTHR34611:SF2">
    <property type="entry name" value="INACTIVE RECOMBINATION-PROMOTING NUCLEASE-LIKE PROTEIN RPNE-RELATED"/>
    <property type="match status" value="1"/>
</dbReference>
<dbReference type="GO" id="GO:0006310">
    <property type="term" value="P:DNA recombination"/>
    <property type="evidence" value="ECO:0007669"/>
    <property type="project" value="TreeGrafter"/>
</dbReference>
<comment type="caution">
    <text evidence="3">The sequence shown here is derived from an EMBL/GenBank/DDBJ whole genome shotgun (WGS) entry which is preliminary data.</text>
</comment>
<proteinExistence type="predicted"/>
<dbReference type="Proteomes" id="UP000298484">
    <property type="component" value="Unassembled WGS sequence"/>
</dbReference>
<protein>
    <recommendedName>
        <fullName evidence="2">Transposase (putative) YhgA-like domain-containing protein</fullName>
    </recommendedName>
</protein>
<keyword evidence="4" id="KW-1185">Reference proteome</keyword>
<feature type="region of interest" description="Disordered" evidence="1">
    <location>
        <begin position="311"/>
        <end position="345"/>
    </location>
</feature>